<dbReference type="GO" id="GO:0070403">
    <property type="term" value="F:NAD+ binding"/>
    <property type="evidence" value="ECO:0007669"/>
    <property type="project" value="InterPro"/>
</dbReference>
<keyword evidence="3" id="KW-1133">Transmembrane helix</keyword>
<evidence type="ECO:0000313" key="7">
    <source>
        <dbReference type="Proteomes" id="UP000292958"/>
    </source>
</evidence>
<dbReference type="RefSeq" id="WP_130417578.1">
    <property type="nucleotide sequence ID" value="NZ_SHKW01000001.1"/>
</dbReference>
<evidence type="ECO:0000256" key="1">
    <source>
        <dbReference type="ARBA" id="ARBA00023002"/>
    </source>
</evidence>
<keyword evidence="7" id="KW-1185">Reference proteome</keyword>
<protein>
    <submittedName>
        <fullName evidence="6">3-hydroxyacyl-CoA dehydrogenase</fullName>
    </submittedName>
</protein>
<keyword evidence="1" id="KW-0560">Oxidoreductase</keyword>
<comment type="caution">
    <text evidence="6">The sequence shown here is derived from an EMBL/GenBank/DDBJ whole genome shotgun (WGS) entry which is preliminary data.</text>
</comment>
<dbReference type="InterPro" id="IPR013328">
    <property type="entry name" value="6PGD_dom2"/>
</dbReference>
<dbReference type="EMBL" id="SHKW01000001">
    <property type="protein sequence ID" value="RZU39359.1"/>
    <property type="molecule type" value="Genomic_DNA"/>
</dbReference>
<dbReference type="GO" id="GO:0006631">
    <property type="term" value="P:fatty acid metabolic process"/>
    <property type="evidence" value="ECO:0007669"/>
    <property type="project" value="InterPro"/>
</dbReference>
<dbReference type="InterPro" id="IPR008927">
    <property type="entry name" value="6-PGluconate_DH-like_C_sf"/>
</dbReference>
<proteinExistence type="predicted"/>
<dbReference type="Proteomes" id="UP000292958">
    <property type="component" value="Unassembled WGS sequence"/>
</dbReference>
<dbReference type="PIRSF" id="PIRSF000105">
    <property type="entry name" value="HCDH"/>
    <property type="match status" value="1"/>
</dbReference>
<dbReference type="GO" id="GO:0016616">
    <property type="term" value="F:oxidoreductase activity, acting on the CH-OH group of donors, NAD or NADP as acceptor"/>
    <property type="evidence" value="ECO:0007669"/>
    <property type="project" value="InterPro"/>
</dbReference>
<dbReference type="Gene3D" id="3.40.50.720">
    <property type="entry name" value="NAD(P)-binding Rossmann-like Domain"/>
    <property type="match status" value="1"/>
</dbReference>
<dbReference type="PANTHER" id="PTHR48075">
    <property type="entry name" value="3-HYDROXYACYL-COA DEHYDROGENASE FAMILY PROTEIN"/>
    <property type="match status" value="1"/>
</dbReference>
<dbReference type="SUPFAM" id="SSF48179">
    <property type="entry name" value="6-phosphogluconate dehydrogenase C-terminal domain-like"/>
    <property type="match status" value="1"/>
</dbReference>
<dbReference type="InterPro" id="IPR006108">
    <property type="entry name" value="3HC_DH_C"/>
</dbReference>
<feature type="site" description="Important for catalytic activity" evidence="2">
    <location>
        <position position="141"/>
    </location>
</feature>
<dbReference type="InterPro" id="IPR036291">
    <property type="entry name" value="NAD(P)-bd_dom_sf"/>
</dbReference>
<keyword evidence="3" id="KW-0812">Transmembrane</keyword>
<reference evidence="6 7" key="1">
    <citation type="submission" date="2019-02" db="EMBL/GenBank/DDBJ databases">
        <title>Genomic Encyclopedia of Archaeal and Bacterial Type Strains, Phase II (KMG-II): from individual species to whole genera.</title>
        <authorList>
            <person name="Goeker M."/>
        </authorList>
    </citation>
    <scope>NUCLEOTIDE SEQUENCE [LARGE SCALE GENOMIC DNA]</scope>
    <source>
        <strain evidence="6 7">DSM 18101</strain>
    </source>
</reference>
<dbReference type="InterPro" id="IPR006176">
    <property type="entry name" value="3-OHacyl-CoA_DH_NAD-bd"/>
</dbReference>
<dbReference type="Gene3D" id="1.10.1040.10">
    <property type="entry name" value="N-(1-d-carboxylethyl)-l-norvaline Dehydrogenase, domain 2"/>
    <property type="match status" value="1"/>
</dbReference>
<evidence type="ECO:0000259" key="4">
    <source>
        <dbReference type="Pfam" id="PF00725"/>
    </source>
</evidence>
<evidence type="ECO:0000256" key="3">
    <source>
        <dbReference type="SAM" id="Phobius"/>
    </source>
</evidence>
<dbReference type="InterPro" id="IPR022694">
    <property type="entry name" value="3-OHacyl-CoA_DH"/>
</dbReference>
<accession>A0A4Q7YRA1</accession>
<dbReference type="PANTHER" id="PTHR48075:SF5">
    <property type="entry name" value="3-HYDROXYBUTYRYL-COA DEHYDROGENASE"/>
    <property type="match status" value="1"/>
</dbReference>
<dbReference type="Pfam" id="PF00725">
    <property type="entry name" value="3HCDH"/>
    <property type="match status" value="1"/>
</dbReference>
<dbReference type="Pfam" id="PF02737">
    <property type="entry name" value="3HCDH_N"/>
    <property type="match status" value="1"/>
</dbReference>
<dbReference type="OrthoDB" id="9771883at2"/>
<dbReference type="SUPFAM" id="SSF51735">
    <property type="entry name" value="NAD(P)-binding Rossmann-fold domains"/>
    <property type="match status" value="1"/>
</dbReference>
<feature type="domain" description="3-hydroxyacyl-CoA dehydrogenase NAD binding" evidence="5">
    <location>
        <begin position="9"/>
        <end position="183"/>
    </location>
</feature>
<feature type="domain" description="3-hydroxyacyl-CoA dehydrogenase C-terminal" evidence="4">
    <location>
        <begin position="188"/>
        <end position="255"/>
    </location>
</feature>
<evidence type="ECO:0000313" key="6">
    <source>
        <dbReference type="EMBL" id="RZU39359.1"/>
    </source>
</evidence>
<dbReference type="AlphaFoldDB" id="A0A4Q7YRA1"/>
<feature type="transmembrane region" description="Helical" evidence="3">
    <location>
        <begin position="7"/>
        <end position="28"/>
    </location>
</feature>
<gene>
    <name evidence="6" type="ORF">BDD14_0734</name>
</gene>
<organism evidence="6 7">
    <name type="scientific">Edaphobacter modestus</name>
    <dbReference type="NCBI Taxonomy" id="388466"/>
    <lineage>
        <taxon>Bacteria</taxon>
        <taxon>Pseudomonadati</taxon>
        <taxon>Acidobacteriota</taxon>
        <taxon>Terriglobia</taxon>
        <taxon>Terriglobales</taxon>
        <taxon>Acidobacteriaceae</taxon>
        <taxon>Edaphobacter</taxon>
    </lineage>
</organism>
<keyword evidence="3" id="KW-0472">Membrane</keyword>
<evidence type="ECO:0000256" key="2">
    <source>
        <dbReference type="PIRSR" id="PIRSR000105-1"/>
    </source>
</evidence>
<evidence type="ECO:0000259" key="5">
    <source>
        <dbReference type="Pfam" id="PF02737"/>
    </source>
</evidence>
<name>A0A4Q7YRA1_9BACT</name>
<sequence length="317" mass="34462">MKNDLNVRTVGIVGCGLIGMSWAAYYLAKGFAVRATDPVANAEEKLRAYIDSAWTLLEEMGLEPGADKNNLRFSTNLKESLRGVDFVQENGPERVDLKLKLFKDISDAVGPDVIIASSSSGIPVSDFQTEATNPARILLGHPFNPPHVVPLVEVVGGKLTSAENVTRAVKFYAQIGKKPIRMKKEMKGHIANRIQAAVFREVLYLLDQDAASLADIDIAMAHGPGLRWAILGQFMNANLGGGDAGIKHLLEHLGPAMEGWWADLGRIEHVTPQMAEKAEAGINEILKVHTANDIAAARDNVLLQTLKAKVADKRLPY</sequence>